<dbReference type="InterPro" id="IPR001817">
    <property type="entry name" value="Vasoprsn_rcpt"/>
</dbReference>
<keyword evidence="7" id="KW-1015">Disulfide bond</keyword>
<evidence type="ECO:0000256" key="2">
    <source>
        <dbReference type="ARBA" id="ARBA00022475"/>
    </source>
</evidence>
<reference evidence="13 14" key="1">
    <citation type="journal article" date="2011" name="Proc. Natl. Acad. Sci. U.S.A.">
        <title>Genetic diversity and population structure of the endangered marsupial Sarcophilus harrisii (Tasmanian devil).</title>
        <authorList>
            <person name="Miller W."/>
            <person name="Hayes V.M."/>
            <person name="Ratan A."/>
            <person name="Petersen D.C."/>
            <person name="Wittekindt N.E."/>
            <person name="Miller J."/>
            <person name="Walenz B."/>
            <person name="Knight J."/>
            <person name="Qi J."/>
            <person name="Zhao F."/>
            <person name="Wang Q."/>
            <person name="Bedoya-Reina O.C."/>
            <person name="Katiyar N."/>
            <person name="Tomsho L.P."/>
            <person name="Kasson L.M."/>
            <person name="Hardie R.A."/>
            <person name="Woodbridge P."/>
            <person name="Tindall E.A."/>
            <person name="Bertelsen M.F."/>
            <person name="Dixon D."/>
            <person name="Pyecroft S."/>
            <person name="Helgen K.M."/>
            <person name="Lesk A.M."/>
            <person name="Pringle T.H."/>
            <person name="Patterson N."/>
            <person name="Zhang Y."/>
            <person name="Kreiss A."/>
            <person name="Woods G.M."/>
            <person name="Jones M.E."/>
            <person name="Schuster S.C."/>
        </authorList>
    </citation>
    <scope>NUCLEOTIDE SEQUENCE [LARGE SCALE GENOMIC DNA]</scope>
</reference>
<dbReference type="InterPro" id="IPR000628">
    <property type="entry name" value="Vprs_rcpt_V1B"/>
</dbReference>
<evidence type="ECO:0000256" key="9">
    <source>
        <dbReference type="ARBA" id="ARBA00023180"/>
    </source>
</evidence>
<evidence type="ECO:0000256" key="1">
    <source>
        <dbReference type="ARBA" id="ARBA00004651"/>
    </source>
</evidence>
<dbReference type="SMART" id="SM01164">
    <property type="entry name" value="DUF1856"/>
    <property type="match status" value="1"/>
</dbReference>
<dbReference type="InterPro" id="IPR017452">
    <property type="entry name" value="GPCR_Rhodpsn_7TM"/>
</dbReference>
<dbReference type="PROSITE" id="PS00237">
    <property type="entry name" value="G_PROTEIN_RECEP_F1_1"/>
    <property type="match status" value="1"/>
</dbReference>
<dbReference type="GO" id="GO:0001992">
    <property type="term" value="P:regulation of systemic arterial blood pressure by vasopressin"/>
    <property type="evidence" value="ECO:0007669"/>
    <property type="project" value="Ensembl"/>
</dbReference>
<evidence type="ECO:0000256" key="3">
    <source>
        <dbReference type="ARBA" id="ARBA00022692"/>
    </source>
</evidence>
<dbReference type="Pfam" id="PF00001">
    <property type="entry name" value="7tm_1"/>
    <property type="match status" value="1"/>
</dbReference>
<dbReference type="eggNOG" id="KOG3656">
    <property type="taxonomic scope" value="Eukaryota"/>
</dbReference>
<dbReference type="FunCoup" id="G3WX95">
    <property type="interactions" value="1030"/>
</dbReference>
<organism evidence="13 14">
    <name type="scientific">Sarcophilus harrisii</name>
    <name type="common">Tasmanian devil</name>
    <name type="synonym">Sarcophilus laniarius</name>
    <dbReference type="NCBI Taxonomy" id="9305"/>
    <lineage>
        <taxon>Eukaryota</taxon>
        <taxon>Metazoa</taxon>
        <taxon>Chordata</taxon>
        <taxon>Craniata</taxon>
        <taxon>Vertebrata</taxon>
        <taxon>Euteleostomi</taxon>
        <taxon>Mammalia</taxon>
        <taxon>Metatheria</taxon>
        <taxon>Dasyuromorphia</taxon>
        <taxon>Dasyuridae</taxon>
        <taxon>Sarcophilus</taxon>
    </lineage>
</organism>
<dbReference type="SUPFAM" id="SSF81321">
    <property type="entry name" value="Family A G protein-coupled receptor-like"/>
    <property type="match status" value="1"/>
</dbReference>
<dbReference type="GO" id="GO:0005886">
    <property type="term" value="C:plasma membrane"/>
    <property type="evidence" value="ECO:0007669"/>
    <property type="project" value="UniProtKB-SubCell"/>
</dbReference>
<evidence type="ECO:0000256" key="11">
    <source>
        <dbReference type="RuleBase" id="RU046427"/>
    </source>
</evidence>
<dbReference type="InterPro" id="IPR015076">
    <property type="entry name" value="V1R_C"/>
</dbReference>
<keyword evidence="4 11" id="KW-1133">Transmembrane helix</keyword>
<keyword evidence="2" id="KW-1003">Cell membrane</keyword>
<keyword evidence="9 11" id="KW-0325">Glycoprotein</keyword>
<sequence>MFLLFQLLLSHLNSRPLFFPSLTIVSPPTLPNIFPFPISISLLSFLSFIRPYFFKHHPMDNFPLWTVNSTPWSSPLPLNATTPWLGRDEEVAKVEIAVLATILVLATGGNSVVLLALGWPGRKRSRMHLFVLHLALTDLGVALFQVLPQLLWDITYRFQGSDLLCRVVKYLQALSMFASTYMLLVMTLDRYLAVCHPLRTLHQPSCSVYPLIIATWLLAAGLSLPQIFIFSLREVRQGTGVLDCWADFRFSWGLRAYITWTTLAIFVLPVAVLIACYSLICYEICKNLKGKTQAWGVGGRGQRAVLRGAASFQALGGAIQGLPSRVSSISTISRAKIRTVKMTFVIVLAYVACWAPFFSVQMWSVWDENAPDEDSTNVAFTITMLLGNLSSCCNPWIYMCFSSYLLPAPMRDLSCCGQPQAGLKRRFSNGSLSSRRTTLLTRVSHPPHLSLSGSPRPEENLKEFFAPNENTIVETRAL</sequence>
<dbReference type="RefSeq" id="XP_003767690.2">
    <property type="nucleotide sequence ID" value="XM_003767642.2"/>
</dbReference>
<dbReference type="GO" id="GO:0045907">
    <property type="term" value="P:positive regulation of vasoconstriction"/>
    <property type="evidence" value="ECO:0007669"/>
    <property type="project" value="TreeGrafter"/>
</dbReference>
<dbReference type="GO" id="GO:0005000">
    <property type="term" value="F:vasopressin receptor activity"/>
    <property type="evidence" value="ECO:0007669"/>
    <property type="project" value="UniProtKB-UniRule"/>
</dbReference>
<dbReference type="GO" id="GO:0090238">
    <property type="term" value="P:positive regulation of arachidonate secretion"/>
    <property type="evidence" value="ECO:0007669"/>
    <property type="project" value="Ensembl"/>
</dbReference>
<reference evidence="13" key="2">
    <citation type="submission" date="2025-08" db="UniProtKB">
        <authorList>
            <consortium name="Ensembl"/>
        </authorList>
    </citation>
    <scope>IDENTIFICATION</scope>
</reference>
<feature type="transmembrane region" description="Helical" evidence="11">
    <location>
        <begin position="129"/>
        <end position="147"/>
    </location>
</feature>
<dbReference type="GeneTree" id="ENSGT01050000244882"/>
<dbReference type="HOGENOM" id="CLU_009579_15_3_1"/>
<feature type="transmembrane region" description="Helical" evidence="11">
    <location>
        <begin position="257"/>
        <end position="282"/>
    </location>
</feature>
<dbReference type="GO" id="GO:0043410">
    <property type="term" value="P:positive regulation of MAPK cascade"/>
    <property type="evidence" value="ECO:0007669"/>
    <property type="project" value="Ensembl"/>
</dbReference>
<proteinExistence type="inferred from homology"/>
<evidence type="ECO:0000256" key="10">
    <source>
        <dbReference type="ARBA" id="ARBA00023224"/>
    </source>
</evidence>
<keyword evidence="10 11" id="KW-0807">Transducer</keyword>
<evidence type="ECO:0000256" key="7">
    <source>
        <dbReference type="ARBA" id="ARBA00023157"/>
    </source>
</evidence>
<comment type="similarity">
    <text evidence="11">Belongs to the G-protein coupled receptor 1 family. Vasopressin/oxytocin receptor subfamily.</text>
</comment>
<dbReference type="PANTHER" id="PTHR24241">
    <property type="entry name" value="NEUROPEPTIDE RECEPTOR-RELATED G-PROTEIN COUPLED RECEPTOR"/>
    <property type="match status" value="1"/>
</dbReference>
<dbReference type="Proteomes" id="UP000007648">
    <property type="component" value="Unassembled WGS sequence"/>
</dbReference>
<feature type="domain" description="G-protein coupled receptors family 1 profile" evidence="12">
    <location>
        <begin position="109"/>
        <end position="398"/>
    </location>
</feature>
<dbReference type="FunFam" id="1.20.1070.10:FF:000094">
    <property type="entry name" value="Vasopressin V1a receptor"/>
    <property type="match status" value="1"/>
</dbReference>
<dbReference type="GO" id="GO:0042127">
    <property type="term" value="P:regulation of cell population proliferation"/>
    <property type="evidence" value="ECO:0007669"/>
    <property type="project" value="Ensembl"/>
</dbReference>
<evidence type="ECO:0000256" key="5">
    <source>
        <dbReference type="ARBA" id="ARBA00023040"/>
    </source>
</evidence>
<dbReference type="OrthoDB" id="6435638at2759"/>
<feature type="transmembrane region" description="Helical" evidence="11">
    <location>
        <begin position="96"/>
        <end position="117"/>
    </location>
</feature>
<dbReference type="PRINTS" id="PR00897">
    <property type="entry name" value="VASOPRSNV1BR"/>
</dbReference>
<dbReference type="PRINTS" id="PR00237">
    <property type="entry name" value="GPCRRHODOPSN"/>
</dbReference>
<dbReference type="GO" id="GO:0007200">
    <property type="term" value="P:phospholipase C-activating G protein-coupled receptor signaling pathway"/>
    <property type="evidence" value="ECO:0007669"/>
    <property type="project" value="Ensembl"/>
</dbReference>
<dbReference type="Ensembl" id="ENSSHAT00000020210.2">
    <property type="protein sequence ID" value="ENSSHAP00000020050.2"/>
    <property type="gene ID" value="ENSSHAG00000017009.2"/>
</dbReference>
<evidence type="ECO:0000256" key="4">
    <source>
        <dbReference type="ARBA" id="ARBA00022989"/>
    </source>
</evidence>
<dbReference type="STRING" id="9305.ENSSHAP00000020050"/>
<keyword evidence="14" id="KW-1185">Reference proteome</keyword>
<evidence type="ECO:0000256" key="8">
    <source>
        <dbReference type="ARBA" id="ARBA00023170"/>
    </source>
</evidence>
<dbReference type="GO" id="GO:0046718">
    <property type="term" value="P:symbiont entry into host cell"/>
    <property type="evidence" value="ECO:0007669"/>
    <property type="project" value="Ensembl"/>
</dbReference>
<evidence type="ECO:0000313" key="14">
    <source>
        <dbReference type="Proteomes" id="UP000007648"/>
    </source>
</evidence>
<evidence type="ECO:0000259" key="12">
    <source>
        <dbReference type="PROSITE" id="PS50262"/>
    </source>
</evidence>
<dbReference type="InParanoid" id="G3WX95"/>
<feature type="transmembrane region" description="Helical" evidence="11">
    <location>
        <begin position="344"/>
        <end position="366"/>
    </location>
</feature>
<comment type="subcellular location">
    <subcellularLocation>
        <location evidence="1 11">Cell membrane</location>
        <topology evidence="1 11">Multi-pass membrane protein</topology>
    </subcellularLocation>
</comment>
<dbReference type="Gene3D" id="1.20.1070.10">
    <property type="entry name" value="Rhodopsin 7-helix transmembrane proteins"/>
    <property type="match status" value="1"/>
</dbReference>
<keyword evidence="6 11" id="KW-0472">Membrane</keyword>
<feature type="transmembrane region" description="Helical" evidence="11">
    <location>
        <begin position="208"/>
        <end position="232"/>
    </location>
</feature>
<reference evidence="13" key="3">
    <citation type="submission" date="2025-09" db="UniProtKB">
        <authorList>
            <consortium name="Ensembl"/>
        </authorList>
    </citation>
    <scope>IDENTIFICATION</scope>
</reference>
<keyword evidence="3 11" id="KW-0812">Transmembrane</keyword>
<dbReference type="GO" id="GO:0042277">
    <property type="term" value="F:peptide binding"/>
    <property type="evidence" value="ECO:0007669"/>
    <property type="project" value="TreeGrafter"/>
</dbReference>
<dbReference type="KEGG" id="shr:100916913"/>
<feature type="transmembrane region" description="Helical" evidence="11">
    <location>
        <begin position="167"/>
        <end position="188"/>
    </location>
</feature>
<comment type="function">
    <text evidence="11">Receptor for arginine vasopressin. The activity of this receptor is mediated by G proteins which activate a phosphatidyl-inositol-calcium second messenger system.</text>
</comment>
<gene>
    <name evidence="13" type="primary">AVPR1B</name>
</gene>
<evidence type="ECO:0000256" key="6">
    <source>
        <dbReference type="ARBA" id="ARBA00023136"/>
    </source>
</evidence>
<dbReference type="GO" id="GO:0032870">
    <property type="term" value="P:cellular response to hormone stimulus"/>
    <property type="evidence" value="ECO:0007669"/>
    <property type="project" value="TreeGrafter"/>
</dbReference>
<dbReference type="PROSITE" id="PS50262">
    <property type="entry name" value="G_PROTEIN_RECEP_F1_2"/>
    <property type="match status" value="1"/>
</dbReference>
<name>G3WX95_SARHA</name>
<dbReference type="GeneID" id="100916913"/>
<protein>
    <recommendedName>
        <fullName evidence="11">Vasopressin V1b receptor</fullName>
    </recommendedName>
</protein>
<evidence type="ECO:0000313" key="13">
    <source>
        <dbReference type="Ensembl" id="ENSSHAP00000020050.2"/>
    </source>
</evidence>
<keyword evidence="5 11" id="KW-0297">G-protein coupled receptor</keyword>
<dbReference type="CTD" id="553"/>
<dbReference type="GO" id="GO:0060732">
    <property type="term" value="P:positive regulation of inositol phosphate biosynthetic process"/>
    <property type="evidence" value="ECO:0007669"/>
    <property type="project" value="Ensembl"/>
</dbReference>
<keyword evidence="8 11" id="KW-0675">Receptor</keyword>
<accession>G3WX95</accession>
<dbReference type="PANTHER" id="PTHR24241:SF18">
    <property type="entry name" value="VASOPRESSIN V1B RECEPTOR"/>
    <property type="match status" value="1"/>
</dbReference>
<dbReference type="PRINTS" id="PR00896">
    <property type="entry name" value="VASOPRESSINR"/>
</dbReference>
<dbReference type="GO" id="GO:0005794">
    <property type="term" value="C:Golgi apparatus"/>
    <property type="evidence" value="ECO:0007669"/>
    <property type="project" value="Ensembl"/>
</dbReference>
<dbReference type="AlphaFoldDB" id="G3WX95"/>
<dbReference type="InterPro" id="IPR000276">
    <property type="entry name" value="GPCR_Rhodpsn"/>
</dbReference>
<feature type="transmembrane region" description="Helical" evidence="11">
    <location>
        <begin position="378"/>
        <end position="401"/>
    </location>
</feature>